<protein>
    <submittedName>
        <fullName evidence="2">Uncharacterized protein</fullName>
    </submittedName>
</protein>
<sequence>MKIIELFQHVNIELKQSFKWKIAAFTILIVAMACVLYVSIRDIVVYLNHDPHNPNSTLPPIPQGCMDKSIITIIIYSLDGYDDIRFIYSDAHTSMDMLMNQRIQLYVCAFGYELSDEIFLPLSKLHHAECLSNVNRFTMIMNSLDGNNEFRLYYFYVHTTNGYVDESTYPIIYLNRLKKSGFLAHVTLNAGIRFIYSNVHTSKDMLMNQCIQSSVCVFGYEEILLPFSNLHHEGCLLNVNRFTVFMNSLGGNNHILFIYSDQNFFRDARRNQSFMCLSDLNRLKKSCFLTLVILNAS</sequence>
<dbReference type="EMBL" id="JABXBU010002227">
    <property type="protein sequence ID" value="KAF8773713.1"/>
    <property type="molecule type" value="Genomic_DNA"/>
</dbReference>
<reference evidence="2" key="1">
    <citation type="journal article" date="2020" name="bioRxiv">
        <title>Chromosome-level reference genome of the European wasp spider Argiope bruennichi: a resource for studies on range expansion and evolutionary adaptation.</title>
        <authorList>
            <person name="Sheffer M.M."/>
            <person name="Hoppe A."/>
            <person name="Krehenwinkel H."/>
            <person name="Uhl G."/>
            <person name="Kuss A.W."/>
            <person name="Jensen L."/>
            <person name="Jensen C."/>
            <person name="Gillespie R.G."/>
            <person name="Hoff K.J."/>
            <person name="Prost S."/>
        </authorList>
    </citation>
    <scope>NUCLEOTIDE SEQUENCE</scope>
</reference>
<feature type="transmembrane region" description="Helical" evidence="1">
    <location>
        <begin position="20"/>
        <end position="40"/>
    </location>
</feature>
<dbReference type="Proteomes" id="UP000807504">
    <property type="component" value="Unassembled WGS sequence"/>
</dbReference>
<accession>A0A8T0EI62</accession>
<keyword evidence="1" id="KW-0812">Transmembrane</keyword>
<comment type="caution">
    <text evidence="2">The sequence shown here is derived from an EMBL/GenBank/DDBJ whole genome shotgun (WGS) entry which is preliminary data.</text>
</comment>
<evidence type="ECO:0000313" key="2">
    <source>
        <dbReference type="EMBL" id="KAF8773713.1"/>
    </source>
</evidence>
<proteinExistence type="predicted"/>
<dbReference type="PROSITE" id="PS51257">
    <property type="entry name" value="PROKAR_LIPOPROTEIN"/>
    <property type="match status" value="1"/>
</dbReference>
<name>A0A8T0EI62_ARGBR</name>
<evidence type="ECO:0000256" key="1">
    <source>
        <dbReference type="SAM" id="Phobius"/>
    </source>
</evidence>
<dbReference type="AlphaFoldDB" id="A0A8T0EI62"/>
<evidence type="ECO:0000313" key="3">
    <source>
        <dbReference type="Proteomes" id="UP000807504"/>
    </source>
</evidence>
<keyword evidence="1" id="KW-0472">Membrane</keyword>
<keyword evidence="3" id="KW-1185">Reference proteome</keyword>
<keyword evidence="1" id="KW-1133">Transmembrane helix</keyword>
<organism evidence="2 3">
    <name type="scientific">Argiope bruennichi</name>
    <name type="common">Wasp spider</name>
    <name type="synonym">Aranea bruennichi</name>
    <dbReference type="NCBI Taxonomy" id="94029"/>
    <lineage>
        <taxon>Eukaryota</taxon>
        <taxon>Metazoa</taxon>
        <taxon>Ecdysozoa</taxon>
        <taxon>Arthropoda</taxon>
        <taxon>Chelicerata</taxon>
        <taxon>Arachnida</taxon>
        <taxon>Araneae</taxon>
        <taxon>Araneomorphae</taxon>
        <taxon>Entelegynae</taxon>
        <taxon>Araneoidea</taxon>
        <taxon>Araneidae</taxon>
        <taxon>Argiope</taxon>
    </lineage>
</organism>
<gene>
    <name evidence="2" type="ORF">HNY73_016347</name>
</gene>
<reference evidence="2" key="2">
    <citation type="submission" date="2020-06" db="EMBL/GenBank/DDBJ databases">
        <authorList>
            <person name="Sheffer M."/>
        </authorList>
    </citation>
    <scope>NUCLEOTIDE SEQUENCE</scope>
</reference>